<proteinExistence type="predicted"/>
<dbReference type="Gene3D" id="1.10.357.10">
    <property type="entry name" value="Tetracycline Repressor, domain 2"/>
    <property type="match status" value="1"/>
</dbReference>
<name>A0ABS7FUL7_9ACTN</name>
<protein>
    <submittedName>
        <fullName evidence="4">TetR family transcriptional regulator</fullName>
    </submittedName>
</protein>
<comment type="caution">
    <text evidence="4">The sequence shown here is derived from an EMBL/GenBank/DDBJ whole genome shotgun (WGS) entry which is preliminary data.</text>
</comment>
<keyword evidence="1 2" id="KW-0238">DNA-binding</keyword>
<sequence>MSTPRARRQDSDRTCRLLLDAALEEFAARGFAGARVQDIADRAGVNKQLISYHFGGKEGLYRALLDRWYEREAEFNTPDVRLPDLAVRYLHQSLDDPRGTLLELRRNLDAVPTGAAPAAPPGIPGDEDTGLADLRRRQEAGELAAGLDPAAVMLALMAMVSAPVTRPLTVRSLFGLDPASPEFREHYTGQLHRIVALLAGEGGTVSAARRERGRGRAGSTGR</sequence>
<dbReference type="SUPFAM" id="SSF46689">
    <property type="entry name" value="Homeodomain-like"/>
    <property type="match status" value="1"/>
</dbReference>
<dbReference type="PROSITE" id="PS50977">
    <property type="entry name" value="HTH_TETR_2"/>
    <property type="match status" value="1"/>
</dbReference>
<feature type="domain" description="HTH tetR-type" evidence="3">
    <location>
        <begin position="12"/>
        <end position="72"/>
    </location>
</feature>
<dbReference type="RefSeq" id="WP_220167110.1">
    <property type="nucleotide sequence ID" value="NZ_JAIBOA010000009.1"/>
</dbReference>
<dbReference type="SUPFAM" id="SSF48498">
    <property type="entry name" value="Tetracyclin repressor-like, C-terminal domain"/>
    <property type="match status" value="1"/>
</dbReference>
<dbReference type="InterPro" id="IPR036271">
    <property type="entry name" value="Tet_transcr_reg_TetR-rel_C_sf"/>
</dbReference>
<reference evidence="4 5" key="1">
    <citation type="submission" date="2021-07" db="EMBL/GenBank/DDBJ databases">
        <title>Actinomadura sp. PM05-2 isolated from lichen.</title>
        <authorList>
            <person name="Somphong A."/>
            <person name="Phongsopitanun W."/>
            <person name="Tanasupawat S."/>
            <person name="Peongsungnone V."/>
        </authorList>
    </citation>
    <scope>NUCLEOTIDE SEQUENCE [LARGE SCALE GENOMIC DNA]</scope>
    <source>
        <strain evidence="4 5">PM05-2</strain>
    </source>
</reference>
<dbReference type="Proteomes" id="UP000774570">
    <property type="component" value="Unassembled WGS sequence"/>
</dbReference>
<feature type="DNA-binding region" description="H-T-H motif" evidence="2">
    <location>
        <begin position="35"/>
        <end position="54"/>
    </location>
</feature>
<dbReference type="PANTHER" id="PTHR30328">
    <property type="entry name" value="TRANSCRIPTIONAL REPRESSOR"/>
    <property type="match status" value="1"/>
</dbReference>
<accession>A0ABS7FUL7</accession>
<keyword evidence="5" id="KW-1185">Reference proteome</keyword>
<gene>
    <name evidence="4" type="ORF">K1Y72_15945</name>
</gene>
<dbReference type="InterPro" id="IPR009057">
    <property type="entry name" value="Homeodomain-like_sf"/>
</dbReference>
<dbReference type="PRINTS" id="PR00455">
    <property type="entry name" value="HTHTETR"/>
</dbReference>
<dbReference type="InterPro" id="IPR001647">
    <property type="entry name" value="HTH_TetR"/>
</dbReference>
<evidence type="ECO:0000313" key="4">
    <source>
        <dbReference type="EMBL" id="MBW8483880.1"/>
    </source>
</evidence>
<organism evidence="4 5">
    <name type="scientific">Actinomadura parmotrematis</name>
    <dbReference type="NCBI Taxonomy" id="2864039"/>
    <lineage>
        <taxon>Bacteria</taxon>
        <taxon>Bacillati</taxon>
        <taxon>Actinomycetota</taxon>
        <taxon>Actinomycetes</taxon>
        <taxon>Streptosporangiales</taxon>
        <taxon>Thermomonosporaceae</taxon>
        <taxon>Actinomadura</taxon>
    </lineage>
</organism>
<evidence type="ECO:0000256" key="2">
    <source>
        <dbReference type="PROSITE-ProRule" id="PRU00335"/>
    </source>
</evidence>
<dbReference type="Pfam" id="PF00440">
    <property type="entry name" value="TetR_N"/>
    <property type="match status" value="1"/>
</dbReference>
<dbReference type="InterPro" id="IPR050109">
    <property type="entry name" value="HTH-type_TetR-like_transc_reg"/>
</dbReference>
<evidence type="ECO:0000259" key="3">
    <source>
        <dbReference type="PROSITE" id="PS50977"/>
    </source>
</evidence>
<dbReference type="EMBL" id="JAIBOA010000009">
    <property type="protein sequence ID" value="MBW8483880.1"/>
    <property type="molecule type" value="Genomic_DNA"/>
</dbReference>
<evidence type="ECO:0000313" key="5">
    <source>
        <dbReference type="Proteomes" id="UP000774570"/>
    </source>
</evidence>
<dbReference type="PANTHER" id="PTHR30328:SF54">
    <property type="entry name" value="HTH-TYPE TRANSCRIPTIONAL REPRESSOR SCO4008"/>
    <property type="match status" value="1"/>
</dbReference>
<evidence type="ECO:0000256" key="1">
    <source>
        <dbReference type="ARBA" id="ARBA00023125"/>
    </source>
</evidence>